<proteinExistence type="predicted"/>
<dbReference type="Proteomes" id="UP000034531">
    <property type="component" value="Unassembled WGS sequence"/>
</dbReference>
<dbReference type="SUPFAM" id="SSF51261">
    <property type="entry name" value="Duplicated hybrid motif"/>
    <property type="match status" value="1"/>
</dbReference>
<dbReference type="Pfam" id="PF24568">
    <property type="entry name" value="CC_PcsB"/>
    <property type="match status" value="1"/>
</dbReference>
<accession>A0A0G0RN99</accession>
<dbReference type="InterPro" id="IPR011055">
    <property type="entry name" value="Dup_hybrid_motif"/>
</dbReference>
<dbReference type="CDD" id="cd12797">
    <property type="entry name" value="M23_peptidase"/>
    <property type="match status" value="1"/>
</dbReference>
<feature type="domain" description="Peptidoglycan hydrolase PcsB coiled-coil" evidence="3">
    <location>
        <begin position="103"/>
        <end position="168"/>
    </location>
</feature>
<evidence type="ECO:0000259" key="3">
    <source>
        <dbReference type="Pfam" id="PF24568"/>
    </source>
</evidence>
<evidence type="ECO:0000313" key="4">
    <source>
        <dbReference type="EMBL" id="KKR51376.1"/>
    </source>
</evidence>
<dbReference type="EMBL" id="LBYI01000001">
    <property type="protein sequence ID" value="KKR51376.1"/>
    <property type="molecule type" value="Genomic_DNA"/>
</dbReference>
<dbReference type="InterPro" id="IPR057309">
    <property type="entry name" value="PcsB_CC"/>
</dbReference>
<keyword evidence="2" id="KW-0175">Coiled coil</keyword>
<protein>
    <recommendedName>
        <fullName evidence="3">Peptidoglycan hydrolase PcsB coiled-coil domain-containing protein</fullName>
    </recommendedName>
</protein>
<evidence type="ECO:0000256" key="2">
    <source>
        <dbReference type="SAM" id="Coils"/>
    </source>
</evidence>
<comment type="caution">
    <text evidence="4">The sequence shown here is derived from an EMBL/GenBank/DDBJ whole genome shotgun (WGS) entry which is preliminary data.</text>
</comment>
<dbReference type="Gene3D" id="2.70.70.10">
    <property type="entry name" value="Glucose Permease (Domain IIA)"/>
    <property type="match status" value="1"/>
</dbReference>
<evidence type="ECO:0000256" key="1">
    <source>
        <dbReference type="ARBA" id="ARBA00022729"/>
    </source>
</evidence>
<dbReference type="AlphaFoldDB" id="A0A0G0RN99"/>
<sequence>MKRFAILIILPAVFLLLSFNKIYSVSLEECDKENIPSDKISECINVLSQKVGELNSQKKTLASQITQFNSQIQITQLKISDAQTTLAKLENEINILGFRIGYVNDSIGKLETLVKERIVATYQESFVSDLELVLSSSGFSDIILRLQYLKQVQENDKRILASLQQTKSNYAGQKDEREQKQAEIEAAKEKLLGLKTSLDSQKAEKQAFLSITQNDEARYQQLLARARAEFEAIQAIIAGNGTETQVGQVNEGQKIASIIQGSSCNSNGAHTHFIVRKPGGVTDNPFTYLKNVSYENNSGGDPFNPSGNWEWPISPPIQFNQGYGVTWAVQNDPIIKQYYSFHNGIDINSSSTEVRAVKSGTLYRGTYSGSGGCSLRYVRVDHSDSDLDTLYLHINYLL</sequence>
<dbReference type="Gene3D" id="6.10.250.3150">
    <property type="match status" value="1"/>
</dbReference>
<evidence type="ECO:0000313" key="5">
    <source>
        <dbReference type="Proteomes" id="UP000034531"/>
    </source>
</evidence>
<name>A0A0G0RN99_9BACT</name>
<feature type="coiled-coil region" evidence="2">
    <location>
        <begin position="163"/>
        <end position="204"/>
    </location>
</feature>
<keyword evidence="1" id="KW-0732">Signal</keyword>
<gene>
    <name evidence="4" type="ORF">UT84_C0001G0061</name>
</gene>
<organism evidence="4 5">
    <name type="scientific">Candidatus Curtissbacteria bacterium GW2011_GWA1_40_16</name>
    <dbReference type="NCBI Taxonomy" id="1618405"/>
    <lineage>
        <taxon>Bacteria</taxon>
        <taxon>Candidatus Curtissiibacteriota</taxon>
    </lineage>
</organism>
<reference evidence="4 5" key="1">
    <citation type="journal article" date="2015" name="Nature">
        <title>rRNA introns, odd ribosomes, and small enigmatic genomes across a large radiation of phyla.</title>
        <authorList>
            <person name="Brown C.T."/>
            <person name="Hug L.A."/>
            <person name="Thomas B.C."/>
            <person name="Sharon I."/>
            <person name="Castelle C.J."/>
            <person name="Singh A."/>
            <person name="Wilkins M.J."/>
            <person name="Williams K.H."/>
            <person name="Banfield J.F."/>
        </authorList>
    </citation>
    <scope>NUCLEOTIDE SEQUENCE [LARGE SCALE GENOMIC DNA]</scope>
</reference>